<keyword evidence="4" id="KW-1185">Reference proteome</keyword>
<reference evidence="4" key="1">
    <citation type="journal article" date="2019" name="Int. J. Syst. Evol. Microbiol.">
        <title>The Global Catalogue of Microorganisms (GCM) 10K type strain sequencing project: providing services to taxonomists for standard genome sequencing and annotation.</title>
        <authorList>
            <consortium name="The Broad Institute Genomics Platform"/>
            <consortium name="The Broad Institute Genome Sequencing Center for Infectious Disease"/>
            <person name="Wu L."/>
            <person name="Ma J."/>
        </authorList>
    </citation>
    <scope>NUCLEOTIDE SEQUENCE [LARGE SCALE GENOMIC DNA]</scope>
    <source>
        <strain evidence="4">CGMCC 1.7003</strain>
    </source>
</reference>
<evidence type="ECO:0000259" key="1">
    <source>
        <dbReference type="Pfam" id="PF25678"/>
    </source>
</evidence>
<name>A0ABQ3L5G6_9ALTE</name>
<dbReference type="EMBL" id="BNAO01000003">
    <property type="protein sequence ID" value="GHG66568.1"/>
    <property type="molecule type" value="Genomic_DNA"/>
</dbReference>
<evidence type="ECO:0000313" key="4">
    <source>
        <dbReference type="Proteomes" id="UP000659697"/>
    </source>
</evidence>
<dbReference type="Pfam" id="PF25679">
    <property type="entry name" value="DUF7947"/>
    <property type="match status" value="1"/>
</dbReference>
<dbReference type="Pfam" id="PF25678">
    <property type="entry name" value="DUF7946"/>
    <property type="match status" value="1"/>
</dbReference>
<protein>
    <submittedName>
        <fullName evidence="3">Uncharacterized protein</fullName>
    </submittedName>
</protein>
<accession>A0ABQ3L5G6</accession>
<proteinExistence type="predicted"/>
<sequence length="278" mass="31003">MKQIQIKLSYQGGDADLHRLDMYDASVSLHGFARAIAITTHALLNDGDVKRKGNRATGAKIYVSPPQKGSYEQVLTLIVENPIAASVVAAAFWDILKWTWSKTLDLVYEPETPTVKKLGERAEPFISDIEEVLESALEEAHRPIKNNPEITITVSRPRVGDVINMNSETLKSVSIRTENQILAGIEGNVTKYNILSGIGRFYEDKKGHTVSFKLPDKATEQMRKRVTWSMHHAQGGEGEGKVEFHARKVVSAKGILKRYLVEKVLIKQNANKKKQADA</sequence>
<dbReference type="Proteomes" id="UP000659697">
    <property type="component" value="Unassembled WGS sequence"/>
</dbReference>
<comment type="caution">
    <text evidence="3">The sequence shown here is derived from an EMBL/GenBank/DDBJ whole genome shotgun (WGS) entry which is preliminary data.</text>
</comment>
<dbReference type="RefSeq" id="WP_189431785.1">
    <property type="nucleotide sequence ID" value="NZ_BNAO01000003.1"/>
</dbReference>
<organism evidence="3 4">
    <name type="scientific">Alishewanella longhuensis</name>
    <dbReference type="NCBI Taxonomy" id="1091037"/>
    <lineage>
        <taxon>Bacteria</taxon>
        <taxon>Pseudomonadati</taxon>
        <taxon>Pseudomonadota</taxon>
        <taxon>Gammaproteobacteria</taxon>
        <taxon>Alteromonadales</taxon>
        <taxon>Alteromonadaceae</taxon>
        <taxon>Alishewanella</taxon>
    </lineage>
</organism>
<evidence type="ECO:0000313" key="3">
    <source>
        <dbReference type="EMBL" id="GHG66568.1"/>
    </source>
</evidence>
<feature type="domain" description="DUF7946" evidence="1">
    <location>
        <begin position="6"/>
        <end position="146"/>
    </location>
</feature>
<dbReference type="InterPro" id="IPR057707">
    <property type="entry name" value="DUF7947"/>
</dbReference>
<gene>
    <name evidence="3" type="ORF">GCM10010919_14370</name>
</gene>
<dbReference type="InterPro" id="IPR057706">
    <property type="entry name" value="DUF7946"/>
</dbReference>
<evidence type="ECO:0000259" key="2">
    <source>
        <dbReference type="Pfam" id="PF25679"/>
    </source>
</evidence>
<feature type="domain" description="DUF7947" evidence="2">
    <location>
        <begin position="185"/>
        <end position="262"/>
    </location>
</feature>